<dbReference type="GO" id="GO:0003677">
    <property type="term" value="F:DNA binding"/>
    <property type="evidence" value="ECO:0007669"/>
    <property type="project" value="UniProtKB-KW"/>
</dbReference>
<gene>
    <name evidence="5" type="ORF">BO222_08480</name>
</gene>
<evidence type="ECO:0000259" key="4">
    <source>
        <dbReference type="Pfam" id="PF01420"/>
    </source>
</evidence>
<dbReference type="InterPro" id="IPR052021">
    <property type="entry name" value="Type-I_RS_S_subunit"/>
</dbReference>
<sequence>MEKDKLEPKLRFPGFTEPWEHRKLGNISKKCIVKNTNKAITETFTNSAEHGIVSQRDFFDKDIANQENISSYYVVNIDDFVYNPRISSSAPCGPISRNKLGRQGIMSPLYTVFSPSGVDLAFLEQYFKTSRWYSYMYLNGDTGARADRFAIKDKSFFDMPIATPSSLNEQEIISTFLDQTDYRITLHQRKEEELQKLKKGLLQKMFPKDGESVPEVRFPNFTNTWEQRELTCLIRLERGLTYKPEDIREDGIRVLRSSNIVGDSFILAYDDVFVDPRVVNIPFSEDGDILITAANGSSKLVGKHALIKGVKPETTVPGGFMFVGKTEYPDFVNALLSAPWYSRFIAKSTAGGNGAIGNLNKNSLMKTLIFKPSLSEMDCIGYMFSMIDSLITLHHRKTEELKKLKKALLQQMFV</sequence>
<dbReference type="EMBL" id="MPJW01000166">
    <property type="protein sequence ID" value="OLU38426.1"/>
    <property type="molecule type" value="Genomic_DNA"/>
</dbReference>
<keyword evidence="6" id="KW-1185">Reference proteome</keyword>
<dbReference type="AlphaFoldDB" id="A0A1U7NEW0"/>
<dbReference type="Pfam" id="PF01420">
    <property type="entry name" value="Methylase_S"/>
    <property type="match status" value="1"/>
</dbReference>
<evidence type="ECO:0000313" key="5">
    <source>
        <dbReference type="EMBL" id="OLU38426.1"/>
    </source>
</evidence>
<evidence type="ECO:0000256" key="3">
    <source>
        <dbReference type="ARBA" id="ARBA00023125"/>
    </source>
</evidence>
<dbReference type="InterPro" id="IPR000055">
    <property type="entry name" value="Restrct_endonuc_typeI_TRD"/>
</dbReference>
<feature type="domain" description="Type I restriction modification DNA specificity" evidence="4">
    <location>
        <begin position="17"/>
        <end position="195"/>
    </location>
</feature>
<evidence type="ECO:0000256" key="2">
    <source>
        <dbReference type="ARBA" id="ARBA00022747"/>
    </source>
</evidence>
<protein>
    <recommendedName>
        <fullName evidence="4">Type I restriction modification DNA specificity domain-containing protein</fullName>
    </recommendedName>
</protein>
<keyword evidence="3" id="KW-0238">DNA-binding</keyword>
<evidence type="ECO:0000313" key="6">
    <source>
        <dbReference type="Proteomes" id="UP000186341"/>
    </source>
</evidence>
<reference evidence="5 6" key="1">
    <citation type="submission" date="2016-11" db="EMBL/GenBank/DDBJ databases">
        <title>Description of two novel members of the family Erysipelotrichaceae: Ileibacterium lipovorans gen. nov., sp. nov. and Dubosiella newyorkensis, gen. nov., sp. nov.</title>
        <authorList>
            <person name="Cox L.M."/>
            <person name="Sohn J."/>
            <person name="Tyrrell K.L."/>
            <person name="Citron D.M."/>
            <person name="Lawson P.A."/>
            <person name="Patel N.B."/>
            <person name="Iizumi T."/>
            <person name="Perez-Perez G.I."/>
            <person name="Goldstein E.J."/>
            <person name="Blaser M.J."/>
        </authorList>
    </citation>
    <scope>NUCLEOTIDE SEQUENCE [LARGE SCALE GENOMIC DNA]</scope>
    <source>
        <strain evidence="5 6">NYU-BL-A3</strain>
    </source>
</reference>
<dbReference type="RefSeq" id="WP_075820174.1">
    <property type="nucleotide sequence ID" value="NZ_MPJW01000166.1"/>
</dbReference>
<organism evidence="5 6">
    <name type="scientific">Ileibacterium valens</name>
    <dbReference type="NCBI Taxonomy" id="1862668"/>
    <lineage>
        <taxon>Bacteria</taxon>
        <taxon>Bacillati</taxon>
        <taxon>Bacillota</taxon>
        <taxon>Erysipelotrichia</taxon>
        <taxon>Erysipelotrichales</taxon>
        <taxon>Erysipelotrichaceae</taxon>
        <taxon>Ileibacterium</taxon>
    </lineage>
</organism>
<dbReference type="GO" id="GO:0009307">
    <property type="term" value="P:DNA restriction-modification system"/>
    <property type="evidence" value="ECO:0007669"/>
    <property type="project" value="UniProtKB-KW"/>
</dbReference>
<dbReference type="Proteomes" id="UP000186341">
    <property type="component" value="Unassembled WGS sequence"/>
</dbReference>
<dbReference type="Gene3D" id="3.90.220.20">
    <property type="entry name" value="DNA methylase specificity domains"/>
    <property type="match status" value="2"/>
</dbReference>
<dbReference type="PANTHER" id="PTHR30408:SF12">
    <property type="entry name" value="TYPE I RESTRICTION ENZYME MJAVIII SPECIFICITY SUBUNIT"/>
    <property type="match status" value="1"/>
</dbReference>
<comment type="caution">
    <text evidence="5">The sequence shown here is derived from an EMBL/GenBank/DDBJ whole genome shotgun (WGS) entry which is preliminary data.</text>
</comment>
<accession>A0A1U7NEW0</accession>
<dbReference type="GeneID" id="82203202"/>
<dbReference type="InterPro" id="IPR044946">
    <property type="entry name" value="Restrct_endonuc_typeI_TRD_sf"/>
</dbReference>
<name>A0A1U7NEW0_9FIRM</name>
<dbReference type="PANTHER" id="PTHR30408">
    <property type="entry name" value="TYPE-1 RESTRICTION ENZYME ECOKI SPECIFICITY PROTEIN"/>
    <property type="match status" value="1"/>
</dbReference>
<proteinExistence type="inferred from homology"/>
<evidence type="ECO:0000256" key="1">
    <source>
        <dbReference type="ARBA" id="ARBA00010923"/>
    </source>
</evidence>
<dbReference type="OrthoDB" id="9795776at2"/>
<dbReference type="SUPFAM" id="SSF116734">
    <property type="entry name" value="DNA methylase specificity domain"/>
    <property type="match status" value="2"/>
</dbReference>
<keyword evidence="2" id="KW-0680">Restriction system</keyword>
<comment type="similarity">
    <text evidence="1">Belongs to the type-I restriction system S methylase family.</text>
</comment>